<evidence type="ECO:0000256" key="6">
    <source>
        <dbReference type="ARBA" id="ARBA00022793"/>
    </source>
</evidence>
<dbReference type="PROSITE" id="PS00614">
    <property type="entry name" value="IGPS"/>
    <property type="match status" value="1"/>
</dbReference>
<evidence type="ECO:0000256" key="2">
    <source>
        <dbReference type="ARBA" id="ARBA00001633"/>
    </source>
</evidence>
<dbReference type="InterPro" id="IPR045186">
    <property type="entry name" value="Indole-3-glycerol_P_synth"/>
</dbReference>
<dbReference type="EMBL" id="CASHTH010003372">
    <property type="protein sequence ID" value="CAI8044064.1"/>
    <property type="molecule type" value="Genomic_DNA"/>
</dbReference>
<dbReference type="Pfam" id="PF00218">
    <property type="entry name" value="IGPS"/>
    <property type="match status" value="1"/>
</dbReference>
<dbReference type="HAMAP" id="MF_00134_B">
    <property type="entry name" value="IGPS_B"/>
    <property type="match status" value="1"/>
</dbReference>
<evidence type="ECO:0000259" key="12">
    <source>
        <dbReference type="Pfam" id="PF00218"/>
    </source>
</evidence>
<dbReference type="NCBIfam" id="NF001377">
    <property type="entry name" value="PRK00278.2-4"/>
    <property type="match status" value="1"/>
</dbReference>
<dbReference type="CDD" id="cd00331">
    <property type="entry name" value="IGPS"/>
    <property type="match status" value="1"/>
</dbReference>
<comment type="pathway">
    <text evidence="3">Amino-acid biosynthesis; L-tryptophan biosynthesis; L-tryptophan from chorismate: step 3/5.</text>
</comment>
<evidence type="ECO:0000256" key="7">
    <source>
        <dbReference type="ARBA" id="ARBA00022822"/>
    </source>
</evidence>
<evidence type="ECO:0000313" key="13">
    <source>
        <dbReference type="EMBL" id="CAI8044064.1"/>
    </source>
</evidence>
<evidence type="ECO:0000256" key="1">
    <source>
        <dbReference type="ARBA" id="ARBA00001164"/>
    </source>
</evidence>
<dbReference type="AlphaFoldDB" id="A0AA35X4P0"/>
<keyword evidence="11" id="KW-0511">Multifunctional enzyme</keyword>
<comment type="caution">
    <text evidence="13">The sequence shown here is derived from an EMBL/GenBank/DDBJ whole genome shotgun (WGS) entry which is preliminary data.</text>
</comment>
<organism evidence="13 14">
    <name type="scientific">Geodia barretti</name>
    <name type="common">Barrett's horny sponge</name>
    <dbReference type="NCBI Taxonomy" id="519541"/>
    <lineage>
        <taxon>Eukaryota</taxon>
        <taxon>Metazoa</taxon>
        <taxon>Porifera</taxon>
        <taxon>Demospongiae</taxon>
        <taxon>Heteroscleromorpha</taxon>
        <taxon>Tetractinellida</taxon>
        <taxon>Astrophorina</taxon>
        <taxon>Geodiidae</taxon>
        <taxon>Geodia</taxon>
    </lineage>
</organism>
<sequence>MADILQRIVEVKRVEVERLKVELPIAELERRIETRPPTLNLAGSLFGDSVRIIAEVKKASPSKGLLREDFDPKWLARTYADNGAAAISVLTNADHFQGSIEHLYAVHTVANPRKIPVLRKEFIFDEYQIYEARAYGADAILLIVAMLTPEKLRSLMALSQKFWMQCLIEVHDEEELKVALDAGAEIVGINNRDLRTFTTDLAVTERLASRVPFGAVVVSESGISNRDHLRRIKSAGAHAALIGASLLGFVFVEGVRRRVSLEHAREVIQALREIRGAACPRIVGLFANQPLREVNHTIEKCGLDLAQLCGDEPPDYWDNVDAWVVRQVKVDEGLGRESAISDALHQIEEVVKRIHITLLDKRVSGALGGTGHTFDWTIASEIAKRHPLFLAGGLAPDNVRQAIDTVQPMGCGCIQWRRN</sequence>
<evidence type="ECO:0000256" key="4">
    <source>
        <dbReference type="ARBA" id="ARBA00004696"/>
    </source>
</evidence>
<keyword evidence="6" id="KW-0210">Decarboxylase</keyword>
<dbReference type="Proteomes" id="UP001174909">
    <property type="component" value="Unassembled WGS sequence"/>
</dbReference>
<dbReference type="CDD" id="cd00405">
    <property type="entry name" value="PRAI"/>
    <property type="match status" value="1"/>
</dbReference>
<dbReference type="PANTHER" id="PTHR22854:SF2">
    <property type="entry name" value="INDOLE-3-GLYCEROL-PHOSPHATE SYNTHASE"/>
    <property type="match status" value="1"/>
</dbReference>
<dbReference type="HAMAP" id="MF_00135">
    <property type="entry name" value="PRAI"/>
    <property type="match status" value="1"/>
</dbReference>
<protein>
    <submittedName>
        <fullName evidence="13">Indole-3-glycerol phosphate synthase</fullName>
    </submittedName>
</protein>
<dbReference type="InterPro" id="IPR013785">
    <property type="entry name" value="Aldolase_TIM"/>
</dbReference>
<keyword evidence="10" id="KW-0456">Lyase</keyword>
<evidence type="ECO:0000256" key="8">
    <source>
        <dbReference type="ARBA" id="ARBA00023141"/>
    </source>
</evidence>
<evidence type="ECO:0000256" key="11">
    <source>
        <dbReference type="ARBA" id="ARBA00023268"/>
    </source>
</evidence>
<dbReference type="SUPFAM" id="SSF51366">
    <property type="entry name" value="Ribulose-phoshate binding barrel"/>
    <property type="match status" value="2"/>
</dbReference>
<dbReference type="Gene3D" id="3.20.20.70">
    <property type="entry name" value="Aldolase class I"/>
    <property type="match status" value="1"/>
</dbReference>
<comment type="catalytic activity">
    <reaction evidence="1">
        <text>N-(5-phospho-beta-D-ribosyl)anthranilate = 1-(2-carboxyphenylamino)-1-deoxy-D-ribulose 5-phosphate</text>
        <dbReference type="Rhea" id="RHEA:21540"/>
        <dbReference type="ChEBI" id="CHEBI:18277"/>
        <dbReference type="ChEBI" id="CHEBI:58613"/>
        <dbReference type="EC" id="5.3.1.24"/>
    </reaction>
</comment>
<keyword evidence="8" id="KW-0057">Aromatic amino acid biosynthesis</keyword>
<comment type="catalytic activity">
    <reaction evidence="2">
        <text>1-(2-carboxyphenylamino)-1-deoxy-D-ribulose 5-phosphate + H(+) = (1S,2R)-1-C-(indol-3-yl)glycerol 3-phosphate + CO2 + H2O</text>
        <dbReference type="Rhea" id="RHEA:23476"/>
        <dbReference type="ChEBI" id="CHEBI:15377"/>
        <dbReference type="ChEBI" id="CHEBI:15378"/>
        <dbReference type="ChEBI" id="CHEBI:16526"/>
        <dbReference type="ChEBI" id="CHEBI:58613"/>
        <dbReference type="ChEBI" id="CHEBI:58866"/>
        <dbReference type="EC" id="4.1.1.48"/>
    </reaction>
</comment>
<dbReference type="GO" id="GO:0004425">
    <property type="term" value="F:indole-3-glycerol-phosphate synthase activity"/>
    <property type="evidence" value="ECO:0007669"/>
    <property type="project" value="UniProtKB-EC"/>
</dbReference>
<keyword evidence="5" id="KW-0028">Amino-acid biosynthesis</keyword>
<comment type="pathway">
    <text evidence="4">Amino-acid biosynthesis; L-tryptophan biosynthesis; L-tryptophan from chorismate: step 4/5.</text>
</comment>
<dbReference type="InterPro" id="IPR013798">
    <property type="entry name" value="Indole-3-glycerol_P_synth_dom"/>
</dbReference>
<keyword evidence="7" id="KW-0822">Tryptophan biosynthesis</keyword>
<evidence type="ECO:0000256" key="5">
    <source>
        <dbReference type="ARBA" id="ARBA00022605"/>
    </source>
</evidence>
<dbReference type="FunFam" id="3.20.20.70:FF:000024">
    <property type="entry name" value="Indole-3-glycerol phosphate synthase"/>
    <property type="match status" value="1"/>
</dbReference>
<evidence type="ECO:0000313" key="14">
    <source>
        <dbReference type="Proteomes" id="UP001174909"/>
    </source>
</evidence>
<dbReference type="InterPro" id="IPR011060">
    <property type="entry name" value="RibuloseP-bd_barrel"/>
</dbReference>
<gene>
    <name evidence="13" type="ORF">GBAR_LOCUS24454</name>
</gene>
<dbReference type="GO" id="GO:0000162">
    <property type="term" value="P:L-tryptophan biosynthetic process"/>
    <property type="evidence" value="ECO:0007669"/>
    <property type="project" value="UniProtKB-KW"/>
</dbReference>
<evidence type="ECO:0000256" key="3">
    <source>
        <dbReference type="ARBA" id="ARBA00004664"/>
    </source>
</evidence>
<dbReference type="GO" id="GO:0004640">
    <property type="term" value="F:phosphoribosylanthranilate isomerase activity"/>
    <property type="evidence" value="ECO:0007669"/>
    <property type="project" value="UniProtKB-EC"/>
</dbReference>
<dbReference type="PANTHER" id="PTHR22854">
    <property type="entry name" value="TRYPTOPHAN BIOSYNTHESIS PROTEIN"/>
    <property type="match status" value="1"/>
</dbReference>
<evidence type="ECO:0000256" key="9">
    <source>
        <dbReference type="ARBA" id="ARBA00023235"/>
    </source>
</evidence>
<dbReference type="InterPro" id="IPR001240">
    <property type="entry name" value="PRAI_dom"/>
</dbReference>
<dbReference type="InterPro" id="IPR001468">
    <property type="entry name" value="Indole-3-GlycerolPSynthase_CS"/>
</dbReference>
<reference evidence="13" key="1">
    <citation type="submission" date="2023-03" db="EMBL/GenBank/DDBJ databases">
        <authorList>
            <person name="Steffen K."/>
            <person name="Cardenas P."/>
        </authorList>
    </citation>
    <scope>NUCLEOTIDE SEQUENCE</scope>
</reference>
<feature type="domain" description="Indole-3-glycerol phosphate synthase" evidence="12">
    <location>
        <begin position="5"/>
        <end position="247"/>
    </location>
</feature>
<keyword evidence="9" id="KW-0413">Isomerase</keyword>
<evidence type="ECO:0000256" key="10">
    <source>
        <dbReference type="ARBA" id="ARBA00023239"/>
    </source>
</evidence>
<accession>A0AA35X4P0</accession>
<proteinExistence type="inferred from homology"/>
<name>A0AA35X4P0_GEOBA</name>
<keyword evidence="14" id="KW-1185">Reference proteome</keyword>